<reference evidence="4 5" key="1">
    <citation type="submission" date="2016-11" db="EMBL/GenBank/DDBJ databases">
        <title>Trade-off between light-utilization and light-protection in marine flavobacteria.</title>
        <authorList>
            <person name="Kumagai Y."/>
        </authorList>
    </citation>
    <scope>NUCLEOTIDE SEQUENCE [LARGE SCALE GENOMIC DNA]</scope>
    <source>
        <strain evidence="4 5">NBRC 107125</strain>
    </source>
</reference>
<dbReference type="EMBL" id="CP019343">
    <property type="protein sequence ID" value="ARN73824.1"/>
    <property type="molecule type" value="Genomic_DNA"/>
</dbReference>
<accession>A0A1X9N9S0</accession>
<dbReference type="Gene3D" id="2.60.120.260">
    <property type="entry name" value="Galactose-binding domain-like"/>
    <property type="match status" value="1"/>
</dbReference>
<dbReference type="SMART" id="SM00939">
    <property type="entry name" value="PepX_C"/>
    <property type="match status" value="1"/>
</dbReference>
<evidence type="ECO:0000313" key="4">
    <source>
        <dbReference type="EMBL" id="ARN73824.1"/>
    </source>
</evidence>
<evidence type="ECO:0000256" key="2">
    <source>
        <dbReference type="SAM" id="MobiDB-lite"/>
    </source>
</evidence>
<dbReference type="SUPFAM" id="SSF53474">
    <property type="entry name" value="alpha/beta-Hydrolases"/>
    <property type="match status" value="1"/>
</dbReference>
<protein>
    <recommendedName>
        <fullName evidence="3">Xaa-Pro dipeptidyl-peptidase C-terminal domain-containing protein</fullName>
    </recommendedName>
</protein>
<proteinExistence type="predicted"/>
<name>A0A1X9N9S0_9GAMM</name>
<dbReference type="InterPro" id="IPR000383">
    <property type="entry name" value="Xaa-Pro-like_dom"/>
</dbReference>
<dbReference type="Gene3D" id="1.10.3020.10">
    <property type="entry name" value="alpha-amino acid ester hydrolase ( Helical cap domain)"/>
    <property type="match status" value="1"/>
</dbReference>
<dbReference type="Proteomes" id="UP000193450">
    <property type="component" value="Chromosome"/>
</dbReference>
<feature type="domain" description="Xaa-Pro dipeptidyl-peptidase C-terminal" evidence="3">
    <location>
        <begin position="355"/>
        <end position="613"/>
    </location>
</feature>
<sequence length="631" mass="72040">MHKSYGLGIKYGADPRVAKIEIEQFDKEEKVYIPMRDGINLSADIFFPKSERKNLPTILIRTPYDFELSWNAVLYSHWLKNGYLVIFQYERGTHWSEGRYDEFLPEAKKDGYDTLEWIAKQPWSNGHIGTFGCSSAAENQLGLATLDHPAHKAMIPVAPGVGVGQIGPFYEQGNFYRGGALQSILLGWYKDHGHQHRPQFSGNLSQQERINLAEKYRLQPQQPEPEKAINLDDSFESLPVSGIMKSIGSPETPIDRYIQRTPADPEWENLDLAREGDRFGVPALWVFSWYDTTVAPNIALYNYVQNNAFDSKTVNNQFMLIAPGMHCTQGLETEQTTVGDRDLGDARFDYLKLYTDWFDYWLKGTNNKITKRKKVQLYTMGDNQWRSFDQWPVKNLHYRRYYLNSDGRANSRYGTGKLQLTPVPETGSNAKSDQFVYDPANPVRSRLRFGAGGMMAVGGYGPFNQAEVESRYDVLVYSSEPLNDDVNITGPIEAELYVSSDVLDTDITLKLVDVAPDGTAYQLDDSIQRLRYREGYDKAVFMEKDKVYKVKIGPMATSNVFKAGHQIRIEITGSNFPKYFRNLNTGGDNVNESQWRIARTRIYHSEKYPSHITLPVLKSRGLSVLDNYIPN</sequence>
<gene>
    <name evidence="4" type="ORF">BST96_06675</name>
</gene>
<feature type="region of interest" description="Disordered" evidence="2">
    <location>
        <begin position="413"/>
        <end position="433"/>
    </location>
</feature>
<dbReference type="Pfam" id="PF02129">
    <property type="entry name" value="Peptidase_S15"/>
    <property type="match status" value="1"/>
</dbReference>
<dbReference type="NCBIfam" id="TIGR00976">
    <property type="entry name" value="CocE_NonD"/>
    <property type="match status" value="1"/>
</dbReference>
<dbReference type="PANTHER" id="PTHR43056">
    <property type="entry name" value="PEPTIDASE S9 PROLYL OLIGOPEPTIDASE"/>
    <property type="match status" value="1"/>
</dbReference>
<dbReference type="InterPro" id="IPR029058">
    <property type="entry name" value="AB_hydrolase_fold"/>
</dbReference>
<dbReference type="PANTHER" id="PTHR43056:SF10">
    <property type="entry name" value="COCE_NOND FAMILY, PUTATIVE (AFU_ORTHOLOGUE AFUA_7G00600)-RELATED"/>
    <property type="match status" value="1"/>
</dbReference>
<dbReference type="Gene3D" id="3.40.50.1820">
    <property type="entry name" value="alpha/beta hydrolase"/>
    <property type="match status" value="1"/>
</dbReference>
<dbReference type="SUPFAM" id="SSF49785">
    <property type="entry name" value="Galactose-binding domain-like"/>
    <property type="match status" value="1"/>
</dbReference>
<organism evidence="4 5">
    <name type="scientific">Oceanicoccus sagamiensis</name>
    <dbReference type="NCBI Taxonomy" id="716816"/>
    <lineage>
        <taxon>Bacteria</taxon>
        <taxon>Pseudomonadati</taxon>
        <taxon>Pseudomonadota</taxon>
        <taxon>Gammaproteobacteria</taxon>
        <taxon>Cellvibrionales</taxon>
        <taxon>Spongiibacteraceae</taxon>
        <taxon>Oceanicoccus</taxon>
    </lineage>
</organism>
<dbReference type="KEGG" id="osg:BST96_06675"/>
<keyword evidence="5" id="KW-1185">Reference proteome</keyword>
<dbReference type="InterPro" id="IPR050585">
    <property type="entry name" value="Xaa-Pro_dipeptidyl-ppase/CocE"/>
</dbReference>
<evidence type="ECO:0000259" key="3">
    <source>
        <dbReference type="SMART" id="SM00939"/>
    </source>
</evidence>
<evidence type="ECO:0000256" key="1">
    <source>
        <dbReference type="ARBA" id="ARBA00022801"/>
    </source>
</evidence>
<dbReference type="GO" id="GO:0008239">
    <property type="term" value="F:dipeptidyl-peptidase activity"/>
    <property type="evidence" value="ECO:0007669"/>
    <property type="project" value="InterPro"/>
</dbReference>
<dbReference type="AlphaFoldDB" id="A0A1X9N9S0"/>
<dbReference type="InterPro" id="IPR005674">
    <property type="entry name" value="CocE/Ser_esterase"/>
</dbReference>
<evidence type="ECO:0000313" key="5">
    <source>
        <dbReference type="Proteomes" id="UP000193450"/>
    </source>
</evidence>
<dbReference type="Pfam" id="PF08530">
    <property type="entry name" value="PepX_C"/>
    <property type="match status" value="1"/>
</dbReference>
<dbReference type="InterPro" id="IPR013736">
    <property type="entry name" value="Xaa-Pro_dipept_C"/>
</dbReference>
<dbReference type="InterPro" id="IPR008979">
    <property type="entry name" value="Galactose-bd-like_sf"/>
</dbReference>
<keyword evidence="1" id="KW-0378">Hydrolase</keyword>